<evidence type="ECO:0000313" key="3">
    <source>
        <dbReference type="Proteomes" id="UP001219525"/>
    </source>
</evidence>
<name>A0AAD6YDC3_9AGAR</name>
<dbReference type="Proteomes" id="UP001219525">
    <property type="component" value="Unassembled WGS sequence"/>
</dbReference>
<dbReference type="Pfam" id="PF18759">
    <property type="entry name" value="Plavaka"/>
    <property type="match status" value="1"/>
</dbReference>
<protein>
    <submittedName>
        <fullName evidence="2">Zn-finger domain-containing protein</fullName>
    </submittedName>
</protein>
<organism evidence="2 3">
    <name type="scientific">Mycena pura</name>
    <dbReference type="NCBI Taxonomy" id="153505"/>
    <lineage>
        <taxon>Eukaryota</taxon>
        <taxon>Fungi</taxon>
        <taxon>Dikarya</taxon>
        <taxon>Basidiomycota</taxon>
        <taxon>Agaricomycotina</taxon>
        <taxon>Agaricomycetes</taxon>
        <taxon>Agaricomycetidae</taxon>
        <taxon>Agaricales</taxon>
        <taxon>Marasmiineae</taxon>
        <taxon>Mycenaceae</taxon>
        <taxon>Mycena</taxon>
    </lineage>
</organism>
<gene>
    <name evidence="2" type="ORF">GGX14DRAFT_520400</name>
</gene>
<dbReference type="EMBL" id="JARJCW010000028">
    <property type="protein sequence ID" value="KAJ7210366.1"/>
    <property type="molecule type" value="Genomic_DNA"/>
</dbReference>
<dbReference type="AlphaFoldDB" id="A0AAD6YDC3"/>
<proteinExistence type="predicted"/>
<evidence type="ECO:0000256" key="1">
    <source>
        <dbReference type="SAM" id="MobiDB-lite"/>
    </source>
</evidence>
<feature type="region of interest" description="Disordered" evidence="1">
    <location>
        <begin position="51"/>
        <end position="75"/>
    </location>
</feature>
<accession>A0AAD6YDC3</accession>
<keyword evidence="3" id="KW-1185">Reference proteome</keyword>
<sequence length="928" mass="104398">MSSCQFCLRTFPHGSGVRIHQSRALACKEKRDAHLEALMVRAMVASSIPDDDILSNTGEDHEQDLPAPTDLSDLGVHEPEVDLSRSDIAAEEGPAARVPTVLMEEIVDEEDCLYFEDFPKEDQAGATFGKGPTTFQSIRDDQVLQGAEILGPFESDDEWELAKWLIKNVGHNQMEAFLKLPIIQGLGTAYTTKDHLLEAVDDLPGGVGWKLENILLKGDLKDDDGKEIEETLELWYRDPVDCIRELMGNPVFRDVMRYEPQQLFEDSEGKSQVINEMWTAAWWWKLQKLLPVGATICPVILSSDKTKLSNFRGDQSAWPVYLTIGNISKDIRRQASSHATVLVGYLPVGKFAGYSDKARQAVRYRTFHYCMSIVTRSLIAAGTDGVDMTCADGSVRWIWPILAAYVADYPEQCLVANCMENRCPICKVKPKSRGSHEPSDPRNQAETMELLKEHQSGYKNPSTAAKSKEEYEGIGLRPVYAPFWAQLPHSDIFQAFTPDILHQLHKGAFKDHLVKWCTKLIGEKEVDARFRAMPPHPDVRHFKNGISSVSQWTGSEYKAMEKVFISVLIGAAAERAVGAARAILDFIYYSSLQSHTTATLLGLAGALDDFHRYKDIFITLEARLPPHFNIPKIHSMEHYVDLIRLFGSADGFNTESPERLHIDYAKNAYRASNKRDYIIQMTKWLRRQEAVDRFTLYLEWMRNGAYKRAEDLSRLPVTLNDDTEAVVVTRPTPATPSATYQIAKTHPSGLSNILAADIIAGHDAGYFLSAVKAYISPHSTLIPQPFDRFNLYKRLTFVLPSIREASRNHSRNIVQATPPVPSRGVRSPPQPACLDFALVRTGEPNEKTDGTALHGLRVAQVKVLFQLPRVYGLRTAHPLAYVEWYTPFSTPDPISGLYTVKRSTRNNHIYHLSVPPWTDSYRRLWGGG</sequence>
<comment type="caution">
    <text evidence="2">The sequence shown here is derived from an EMBL/GenBank/DDBJ whole genome shotgun (WGS) entry which is preliminary data.</text>
</comment>
<evidence type="ECO:0000313" key="2">
    <source>
        <dbReference type="EMBL" id="KAJ7210366.1"/>
    </source>
</evidence>
<reference evidence="2" key="1">
    <citation type="submission" date="2023-03" db="EMBL/GenBank/DDBJ databases">
        <title>Massive genome expansion in bonnet fungi (Mycena s.s.) driven by repeated elements and novel gene families across ecological guilds.</title>
        <authorList>
            <consortium name="Lawrence Berkeley National Laboratory"/>
            <person name="Harder C.B."/>
            <person name="Miyauchi S."/>
            <person name="Viragh M."/>
            <person name="Kuo A."/>
            <person name="Thoen E."/>
            <person name="Andreopoulos B."/>
            <person name="Lu D."/>
            <person name="Skrede I."/>
            <person name="Drula E."/>
            <person name="Henrissat B."/>
            <person name="Morin E."/>
            <person name="Kohler A."/>
            <person name="Barry K."/>
            <person name="LaButti K."/>
            <person name="Morin E."/>
            <person name="Salamov A."/>
            <person name="Lipzen A."/>
            <person name="Mereny Z."/>
            <person name="Hegedus B."/>
            <person name="Baldrian P."/>
            <person name="Stursova M."/>
            <person name="Weitz H."/>
            <person name="Taylor A."/>
            <person name="Grigoriev I.V."/>
            <person name="Nagy L.G."/>
            <person name="Martin F."/>
            <person name="Kauserud H."/>
        </authorList>
    </citation>
    <scope>NUCLEOTIDE SEQUENCE</scope>
    <source>
        <strain evidence="2">9144</strain>
    </source>
</reference>
<dbReference type="InterPro" id="IPR041078">
    <property type="entry name" value="Plavaka"/>
</dbReference>